<evidence type="ECO:0000256" key="1">
    <source>
        <dbReference type="SAM" id="Phobius"/>
    </source>
</evidence>
<keyword evidence="1" id="KW-0472">Membrane</keyword>
<name>A0A0E0UZQ2_LISMM</name>
<keyword evidence="1" id="KW-0812">Transmembrane</keyword>
<dbReference type="KEGG" id="lmq:LMM7_2460"/>
<dbReference type="AlphaFoldDB" id="A0A0E0UZQ2"/>
<evidence type="ECO:0000313" key="3">
    <source>
        <dbReference type="Proteomes" id="UP000000486"/>
    </source>
</evidence>
<protein>
    <submittedName>
        <fullName evidence="2">Uncharacterized protein</fullName>
    </submittedName>
</protein>
<dbReference type="Proteomes" id="UP000000486">
    <property type="component" value="Chromosome"/>
</dbReference>
<feature type="transmembrane region" description="Helical" evidence="1">
    <location>
        <begin position="6"/>
        <end position="25"/>
    </location>
</feature>
<dbReference type="EMBL" id="CP002816">
    <property type="protein sequence ID" value="AEH93465.1"/>
    <property type="molecule type" value="Genomic_DNA"/>
</dbReference>
<accession>A0A0E0UZQ2</accession>
<reference evidence="2 3" key="1">
    <citation type="journal article" date="2011" name="J. Bacteriol.">
        <title>Genome sequence of the nonpathogenic Listeria monocytogenes serovar 4a strain M7.</title>
        <authorList>
            <person name="Chen J."/>
            <person name="Xia Y."/>
            <person name="Cheng C."/>
            <person name="Fang C."/>
            <person name="Shan Y."/>
            <person name="Jin G."/>
            <person name="Fang W."/>
        </authorList>
    </citation>
    <scope>NUCLEOTIDE SEQUENCE [LARGE SCALE GENOMIC DNA]</scope>
    <source>
        <strain evidence="2 3">M7</strain>
    </source>
</reference>
<dbReference type="PATRIC" id="fig|1030009.3.peg.2450"/>
<gene>
    <name evidence="2" type="ordered locus">LMM7_2460</name>
</gene>
<sequence length="62" mass="7057">MKKHIVLIVVACITVIAVFMYIVQINNSELKYQKKAQIKIASQMANQVEQTNSSILSEITYK</sequence>
<organism evidence="2 3">
    <name type="scientific">Listeria monocytogenes serotype 4a (strain M7)</name>
    <dbReference type="NCBI Taxonomy" id="1030009"/>
    <lineage>
        <taxon>Bacteria</taxon>
        <taxon>Bacillati</taxon>
        <taxon>Bacillota</taxon>
        <taxon>Bacilli</taxon>
        <taxon>Bacillales</taxon>
        <taxon>Listeriaceae</taxon>
        <taxon>Listeria</taxon>
    </lineage>
</organism>
<evidence type="ECO:0000313" key="2">
    <source>
        <dbReference type="EMBL" id="AEH93465.1"/>
    </source>
</evidence>
<dbReference type="RefSeq" id="WP_003737456.1">
    <property type="nucleotide sequence ID" value="NC_017537.1"/>
</dbReference>
<dbReference type="HOGENOM" id="CLU_2898847_0_0_9"/>
<proteinExistence type="predicted"/>
<keyword evidence="1" id="KW-1133">Transmembrane helix</keyword>